<protein>
    <submittedName>
        <fullName evidence="2">Uncharacterized protein</fullName>
    </submittedName>
</protein>
<sequence>MPSSSSSSVLVVLVLDVIQTPRHPSTPSRPPMVLPPVPNGELEASYIVGHPGEAICCVVPNLEGFPRPVPPSNDDEHPTSADSPEPRQTQQHIEKGLAAYWQL</sequence>
<gene>
    <name evidence="2" type="ORF">AAE3_LOCUS11294</name>
</gene>
<feature type="compositionally biased region" description="Polar residues" evidence="1">
    <location>
        <begin position="80"/>
        <end position="91"/>
    </location>
</feature>
<name>A0A8S0WGS1_CYCAE</name>
<accession>A0A8S0WGS1</accession>
<reference evidence="2 3" key="1">
    <citation type="submission" date="2020-01" db="EMBL/GenBank/DDBJ databases">
        <authorList>
            <person name="Gupta K D."/>
        </authorList>
    </citation>
    <scope>NUCLEOTIDE SEQUENCE [LARGE SCALE GENOMIC DNA]</scope>
</reference>
<comment type="caution">
    <text evidence="2">The sequence shown here is derived from an EMBL/GenBank/DDBJ whole genome shotgun (WGS) entry which is preliminary data.</text>
</comment>
<evidence type="ECO:0000313" key="3">
    <source>
        <dbReference type="Proteomes" id="UP000467700"/>
    </source>
</evidence>
<keyword evidence="3" id="KW-1185">Reference proteome</keyword>
<organism evidence="2 3">
    <name type="scientific">Cyclocybe aegerita</name>
    <name type="common">Black poplar mushroom</name>
    <name type="synonym">Agrocybe aegerita</name>
    <dbReference type="NCBI Taxonomy" id="1973307"/>
    <lineage>
        <taxon>Eukaryota</taxon>
        <taxon>Fungi</taxon>
        <taxon>Dikarya</taxon>
        <taxon>Basidiomycota</taxon>
        <taxon>Agaricomycotina</taxon>
        <taxon>Agaricomycetes</taxon>
        <taxon>Agaricomycetidae</taxon>
        <taxon>Agaricales</taxon>
        <taxon>Agaricineae</taxon>
        <taxon>Bolbitiaceae</taxon>
        <taxon>Cyclocybe</taxon>
    </lineage>
</organism>
<dbReference type="EMBL" id="CACVBS010000074">
    <property type="protein sequence ID" value="CAA7269080.1"/>
    <property type="molecule type" value="Genomic_DNA"/>
</dbReference>
<dbReference type="Proteomes" id="UP000467700">
    <property type="component" value="Unassembled WGS sequence"/>
</dbReference>
<dbReference type="AlphaFoldDB" id="A0A8S0WGS1"/>
<evidence type="ECO:0000256" key="1">
    <source>
        <dbReference type="SAM" id="MobiDB-lite"/>
    </source>
</evidence>
<evidence type="ECO:0000313" key="2">
    <source>
        <dbReference type="EMBL" id="CAA7269080.1"/>
    </source>
</evidence>
<proteinExistence type="predicted"/>
<feature type="region of interest" description="Disordered" evidence="1">
    <location>
        <begin position="65"/>
        <end position="92"/>
    </location>
</feature>